<dbReference type="Proteomes" id="UP000590749">
    <property type="component" value="Unassembled WGS sequence"/>
</dbReference>
<evidence type="ECO:0000313" key="5">
    <source>
        <dbReference type="EMBL" id="MBB3095765.1"/>
    </source>
</evidence>
<dbReference type="Gene3D" id="3.20.20.80">
    <property type="entry name" value="Glycosidases"/>
    <property type="match status" value="1"/>
</dbReference>
<dbReference type="AlphaFoldDB" id="A0A7W5AGS0"/>
<keyword evidence="6" id="KW-1185">Reference proteome</keyword>
<sequence length="168" mass="18664">MQWVWAFNNGSSPDAPYNDPAHAYPGDRYVDWVGIDGYNWGFGPSWDPTGDHWTSFDATFAAAYAKARDVAPNRPVMIGEFASTEDGGDKARWIEDMDAKLSSGAYPDLKLLTYFDVTKEEPWSPTSSPAALATFTSWTRQRYMKGRGHDLARVAGDYACSRVPTASF</sequence>
<evidence type="ECO:0000313" key="6">
    <source>
        <dbReference type="Proteomes" id="UP000590749"/>
    </source>
</evidence>
<dbReference type="GO" id="GO:0004553">
    <property type="term" value="F:hydrolase activity, hydrolyzing O-glycosyl compounds"/>
    <property type="evidence" value="ECO:0007669"/>
    <property type="project" value="InterPro"/>
</dbReference>
<evidence type="ECO:0000256" key="1">
    <source>
        <dbReference type="ARBA" id="ARBA00022801"/>
    </source>
</evidence>
<comment type="caution">
    <text evidence="5">The sequence shown here is derived from an EMBL/GenBank/DDBJ whole genome shotgun (WGS) entry which is preliminary data.</text>
</comment>
<dbReference type="InterPro" id="IPR017853">
    <property type="entry name" value="GH"/>
</dbReference>
<comment type="similarity">
    <text evidence="3">Belongs to the glycosyl hydrolase 26 family.</text>
</comment>
<gene>
    <name evidence="5" type="ORF">FHR83_003435</name>
</gene>
<reference evidence="5 6" key="1">
    <citation type="submission" date="2020-08" db="EMBL/GenBank/DDBJ databases">
        <title>Genomic Encyclopedia of Type Strains, Phase III (KMG-III): the genomes of soil and plant-associated and newly described type strains.</title>
        <authorList>
            <person name="Whitman W."/>
        </authorList>
    </citation>
    <scope>NUCLEOTIDE SEQUENCE [LARGE SCALE GENOMIC DNA]</scope>
    <source>
        <strain evidence="5 6">CECT 3287</strain>
    </source>
</reference>
<keyword evidence="2" id="KW-0326">Glycosidase</keyword>
<evidence type="ECO:0000256" key="3">
    <source>
        <dbReference type="PROSITE-ProRule" id="PRU01100"/>
    </source>
</evidence>
<evidence type="ECO:0000259" key="4">
    <source>
        <dbReference type="PROSITE" id="PS51764"/>
    </source>
</evidence>
<name>A0A7W5AGS0_9ACTN</name>
<comment type="caution">
    <text evidence="3">Lacks conserved residue(s) required for the propagation of feature annotation.</text>
</comment>
<dbReference type="EMBL" id="JACHXF010000006">
    <property type="protein sequence ID" value="MBB3095765.1"/>
    <property type="molecule type" value="Genomic_DNA"/>
</dbReference>
<dbReference type="PROSITE" id="PS51764">
    <property type="entry name" value="GH26"/>
    <property type="match status" value="1"/>
</dbReference>
<protein>
    <submittedName>
        <fullName evidence="5">Beta-mannanase</fullName>
    </submittedName>
</protein>
<evidence type="ECO:0000256" key="2">
    <source>
        <dbReference type="ARBA" id="ARBA00023295"/>
    </source>
</evidence>
<proteinExistence type="inferred from homology"/>
<organism evidence="5 6">
    <name type="scientific">Actinoplanes campanulatus</name>
    <dbReference type="NCBI Taxonomy" id="113559"/>
    <lineage>
        <taxon>Bacteria</taxon>
        <taxon>Bacillati</taxon>
        <taxon>Actinomycetota</taxon>
        <taxon>Actinomycetes</taxon>
        <taxon>Micromonosporales</taxon>
        <taxon>Micromonosporaceae</taxon>
        <taxon>Actinoplanes</taxon>
    </lineage>
</organism>
<keyword evidence="1" id="KW-0378">Hydrolase</keyword>
<dbReference type="SUPFAM" id="SSF51445">
    <property type="entry name" value="(Trans)glycosidases"/>
    <property type="match status" value="1"/>
</dbReference>
<accession>A0A7W5AGS0</accession>
<feature type="domain" description="GH26" evidence="4">
    <location>
        <begin position="1"/>
        <end position="135"/>
    </location>
</feature>
<dbReference type="InterPro" id="IPR022790">
    <property type="entry name" value="GH26_dom"/>
</dbReference>